<feature type="transmembrane region" description="Helical" evidence="1">
    <location>
        <begin position="296"/>
        <end position="317"/>
    </location>
</feature>
<dbReference type="EMBL" id="CABWKQ010000027">
    <property type="protein sequence ID" value="VWX37671.1"/>
    <property type="molecule type" value="Genomic_DNA"/>
</dbReference>
<dbReference type="SUPFAM" id="SSF55785">
    <property type="entry name" value="PYP-like sensor domain (PAS domain)"/>
    <property type="match status" value="1"/>
</dbReference>
<evidence type="ECO:0000259" key="3">
    <source>
        <dbReference type="PROSITE" id="PS50113"/>
    </source>
</evidence>
<organism evidence="5 6">
    <name type="scientific">Exiguobacterium oxidotolerans</name>
    <dbReference type="NCBI Taxonomy" id="223958"/>
    <lineage>
        <taxon>Bacteria</taxon>
        <taxon>Bacillati</taxon>
        <taxon>Bacillota</taxon>
        <taxon>Bacilli</taxon>
        <taxon>Bacillales</taxon>
        <taxon>Bacillales Family XII. Incertae Sedis</taxon>
        <taxon>Exiguobacterium</taxon>
    </lineage>
</organism>
<dbReference type="InterPro" id="IPR000700">
    <property type="entry name" value="PAS-assoc_C"/>
</dbReference>
<dbReference type="InterPro" id="IPR013656">
    <property type="entry name" value="PAS_4"/>
</dbReference>
<dbReference type="AlphaFoldDB" id="A0A653IF09"/>
<evidence type="ECO:0008006" key="7">
    <source>
        <dbReference type="Google" id="ProtNLM"/>
    </source>
</evidence>
<dbReference type="PROSITE" id="PS50112">
    <property type="entry name" value="PAS"/>
    <property type="match status" value="1"/>
</dbReference>
<protein>
    <recommendedName>
        <fullName evidence="7">Diguanylate cyclase</fullName>
    </recommendedName>
</protein>
<name>A0A653IF09_9BACL</name>
<dbReference type="RefSeq" id="WP_159173650.1">
    <property type="nucleotide sequence ID" value="NZ_LR732312.1"/>
</dbReference>
<dbReference type="Gene3D" id="3.30.70.270">
    <property type="match status" value="1"/>
</dbReference>
<evidence type="ECO:0000256" key="1">
    <source>
        <dbReference type="SAM" id="Phobius"/>
    </source>
</evidence>
<proteinExistence type="predicted"/>
<dbReference type="Pfam" id="PF08448">
    <property type="entry name" value="PAS_4"/>
    <property type="match status" value="1"/>
</dbReference>
<dbReference type="Pfam" id="PF00990">
    <property type="entry name" value="GGDEF"/>
    <property type="match status" value="1"/>
</dbReference>
<keyword evidence="1" id="KW-1133">Transmembrane helix</keyword>
<dbReference type="InterPro" id="IPR000160">
    <property type="entry name" value="GGDEF_dom"/>
</dbReference>
<evidence type="ECO:0000313" key="5">
    <source>
        <dbReference type="EMBL" id="VWX37671.1"/>
    </source>
</evidence>
<feature type="transmembrane region" description="Helical" evidence="1">
    <location>
        <begin position="9"/>
        <end position="27"/>
    </location>
</feature>
<accession>A0A653IF09</accession>
<evidence type="ECO:0000259" key="4">
    <source>
        <dbReference type="PROSITE" id="PS50887"/>
    </source>
</evidence>
<dbReference type="InterPro" id="IPR000014">
    <property type="entry name" value="PAS"/>
</dbReference>
<dbReference type="PANTHER" id="PTHR44757">
    <property type="entry name" value="DIGUANYLATE CYCLASE DGCP"/>
    <property type="match status" value="1"/>
</dbReference>
<evidence type="ECO:0000313" key="6">
    <source>
        <dbReference type="Proteomes" id="UP000439752"/>
    </source>
</evidence>
<dbReference type="CDD" id="cd01949">
    <property type="entry name" value="GGDEF"/>
    <property type="match status" value="1"/>
</dbReference>
<dbReference type="PANTHER" id="PTHR44757:SF2">
    <property type="entry name" value="BIOFILM ARCHITECTURE MAINTENANCE PROTEIN MBAA"/>
    <property type="match status" value="1"/>
</dbReference>
<feature type="transmembrane region" description="Helical" evidence="1">
    <location>
        <begin position="233"/>
        <end position="252"/>
    </location>
</feature>
<feature type="transmembrane region" description="Helical" evidence="1">
    <location>
        <begin position="67"/>
        <end position="89"/>
    </location>
</feature>
<dbReference type="InterPro" id="IPR052155">
    <property type="entry name" value="Biofilm_reg_signaling"/>
</dbReference>
<dbReference type="Proteomes" id="UP000439752">
    <property type="component" value="Unassembled WGS sequence"/>
</dbReference>
<keyword evidence="1" id="KW-0472">Membrane</keyword>
<dbReference type="NCBIfam" id="TIGR00229">
    <property type="entry name" value="sensory_box"/>
    <property type="match status" value="1"/>
</dbReference>
<feature type="domain" description="PAS" evidence="2">
    <location>
        <begin position="336"/>
        <end position="406"/>
    </location>
</feature>
<dbReference type="InterPro" id="IPR029787">
    <property type="entry name" value="Nucleotide_cyclase"/>
</dbReference>
<feature type="transmembrane region" description="Helical" evidence="1">
    <location>
        <begin position="33"/>
        <end position="55"/>
    </location>
</feature>
<dbReference type="SUPFAM" id="SSF55073">
    <property type="entry name" value="Nucleotide cyclase"/>
    <property type="match status" value="1"/>
</dbReference>
<feature type="transmembrane region" description="Helical" evidence="1">
    <location>
        <begin position="105"/>
        <end position="122"/>
    </location>
</feature>
<feature type="transmembrane region" description="Helical" evidence="1">
    <location>
        <begin position="201"/>
        <end position="221"/>
    </location>
</feature>
<dbReference type="CDD" id="cd00130">
    <property type="entry name" value="PAS"/>
    <property type="match status" value="1"/>
</dbReference>
<reference evidence="5 6" key="1">
    <citation type="submission" date="2019-10" db="EMBL/GenBank/DDBJ databases">
        <authorList>
            <person name="Karimi E."/>
        </authorList>
    </citation>
    <scope>NUCLEOTIDE SEQUENCE [LARGE SCALE GENOMIC DNA]</scope>
    <source>
        <strain evidence="5">Exiguobacterium sp. 9Y</strain>
    </source>
</reference>
<feature type="domain" description="PAC" evidence="3">
    <location>
        <begin position="408"/>
        <end position="459"/>
    </location>
</feature>
<keyword evidence="1" id="KW-0812">Transmembrane</keyword>
<dbReference type="InterPro" id="IPR043128">
    <property type="entry name" value="Rev_trsase/Diguanyl_cyclase"/>
</dbReference>
<dbReference type="Gene3D" id="3.30.450.20">
    <property type="entry name" value="PAS domain"/>
    <property type="match status" value="1"/>
</dbReference>
<feature type="transmembrane region" description="Helical" evidence="1">
    <location>
        <begin position="134"/>
        <end position="153"/>
    </location>
</feature>
<dbReference type="SMART" id="SM00091">
    <property type="entry name" value="PAS"/>
    <property type="match status" value="1"/>
</dbReference>
<feature type="transmembrane region" description="Helical" evidence="1">
    <location>
        <begin position="165"/>
        <end position="189"/>
    </location>
</feature>
<dbReference type="SMART" id="SM00267">
    <property type="entry name" value="GGDEF"/>
    <property type="match status" value="1"/>
</dbReference>
<feature type="domain" description="GGDEF" evidence="4">
    <location>
        <begin position="489"/>
        <end position="621"/>
    </location>
</feature>
<dbReference type="PROSITE" id="PS50113">
    <property type="entry name" value="PAC"/>
    <property type="match status" value="1"/>
</dbReference>
<dbReference type="InterPro" id="IPR035965">
    <property type="entry name" value="PAS-like_dom_sf"/>
</dbReference>
<evidence type="ECO:0000259" key="2">
    <source>
        <dbReference type="PROSITE" id="PS50112"/>
    </source>
</evidence>
<sequence>MVNRKLPSYSLLFLFVFTLSYYSWIYYWREDAYIQQFGGNLFSLLGMAVTVCWTFMTVRQVAKNEKIFWGILLAANSSYLIAEIYWFYFESIRQMGVSYPGVSDIFYLIQVFTILVALLYKIVTQTKNQERIPFVFDTLIVMVVATTLSWHFILTPILKSDTVSLLSLIVSLAYPIGDLGILIAIVFILFSTSKQSNTSYLLILFFALFIQTVADSVYLYLISSNDYTSGSYIDPLFIIAGLLIGIAGRLTIHSDSTAEQSPESVKRLTIFQIVTPYGGALILFIFMGLHSEGIDIITIGSGISIILVFIRQITIIFENQRLFKKYYLKSQELEQSEERYKCLFENHPDPVYSTNLHGQFDSVNASCTQLLGYSQEELLQKSSLAFVAPSDRPFVSREVKQVFTGTARHYEVEIESRSGTRSFMHITNVPIIVQKQLVGVFGIGKDMTEIKEKEKRIHYLAYHDALTGLANRSSFEEMLEQTLRSPSTRRASLLFMDLNDFKEVNDTFGHDIGDQLLVAFAMRLQAFKERFTIIARLGGDEFTLLLVNRSLNDVEQLTKQVFSTLSEPYALANQLIHCPPSIGIASYPDQARTGDELIKFADSAMYQAKTIRQGHYAFFDSTTSM</sequence>
<dbReference type="NCBIfam" id="TIGR00254">
    <property type="entry name" value="GGDEF"/>
    <property type="match status" value="1"/>
</dbReference>
<keyword evidence="6" id="KW-1185">Reference proteome</keyword>
<dbReference type="PROSITE" id="PS50887">
    <property type="entry name" value="GGDEF"/>
    <property type="match status" value="1"/>
</dbReference>
<feature type="transmembrane region" description="Helical" evidence="1">
    <location>
        <begin position="273"/>
        <end position="290"/>
    </location>
</feature>
<gene>
    <name evidence="5" type="ORF">EXIGUO9Y_330095</name>
</gene>